<dbReference type="Proteomes" id="UP000029538">
    <property type="component" value="Unassembled WGS sequence"/>
</dbReference>
<dbReference type="EMBL" id="JRNR01000004">
    <property type="protein sequence ID" value="KGF50368.1"/>
    <property type="molecule type" value="Genomic_DNA"/>
</dbReference>
<evidence type="ECO:0000313" key="1">
    <source>
        <dbReference type="EMBL" id="KGF50368.1"/>
    </source>
</evidence>
<dbReference type="Gene3D" id="1.10.10.10">
    <property type="entry name" value="Winged helix-like DNA-binding domain superfamily/Winged helix DNA-binding domain"/>
    <property type="match status" value="1"/>
</dbReference>
<dbReference type="SUPFAM" id="SSF64496">
    <property type="entry name" value="DNA-binding domain of intron-encoded endonucleases"/>
    <property type="match status" value="1"/>
</dbReference>
<organism evidence="1 2">
    <name type="scientific">Prevotella disiens DNF00882</name>
    <dbReference type="NCBI Taxonomy" id="1401075"/>
    <lineage>
        <taxon>Bacteria</taxon>
        <taxon>Pseudomonadati</taxon>
        <taxon>Bacteroidota</taxon>
        <taxon>Bacteroidia</taxon>
        <taxon>Bacteroidales</taxon>
        <taxon>Prevotellaceae</taxon>
        <taxon>Prevotella</taxon>
    </lineage>
</organism>
<accession>A0A096ATH9</accession>
<sequence>MCTEKQRQSAYYAAQCRRRKVSTIRNGETLTFSSLKEASEKLNIPSSRICESCRYGIIVKGGYQFNYV</sequence>
<protein>
    <recommendedName>
        <fullName evidence="3">DNA-binding protein</fullName>
    </recommendedName>
</protein>
<reference evidence="1 2" key="1">
    <citation type="submission" date="2014-07" db="EMBL/GenBank/DDBJ databases">
        <authorList>
            <person name="McCorrison J."/>
            <person name="Sanka R."/>
            <person name="Torralba M."/>
            <person name="Gillis M."/>
            <person name="Haft D.H."/>
            <person name="Methe B."/>
            <person name="Sutton G."/>
            <person name="Nelson K.E."/>
        </authorList>
    </citation>
    <scope>NUCLEOTIDE SEQUENCE [LARGE SCALE GENOMIC DNA]</scope>
    <source>
        <strain evidence="1 2">DNF00882</strain>
    </source>
</reference>
<proteinExistence type="predicted"/>
<dbReference type="AlphaFoldDB" id="A0A096ATH9"/>
<evidence type="ECO:0000313" key="2">
    <source>
        <dbReference type="Proteomes" id="UP000029538"/>
    </source>
</evidence>
<evidence type="ECO:0008006" key="3">
    <source>
        <dbReference type="Google" id="ProtNLM"/>
    </source>
</evidence>
<gene>
    <name evidence="1" type="ORF">HMPREF0654_01435</name>
</gene>
<dbReference type="InterPro" id="IPR036388">
    <property type="entry name" value="WH-like_DNA-bd_sf"/>
</dbReference>
<comment type="caution">
    <text evidence="1">The sequence shown here is derived from an EMBL/GenBank/DDBJ whole genome shotgun (WGS) entry which is preliminary data.</text>
</comment>
<name>A0A096ATH9_9BACT</name>